<dbReference type="AlphaFoldDB" id="A0A6G1ZCP3"/>
<evidence type="ECO:0000313" key="1">
    <source>
        <dbReference type="EMBL" id="MRY11689.1"/>
    </source>
</evidence>
<name>A0A6G1ZCP3_9BACT</name>
<reference evidence="1" key="1">
    <citation type="journal article" date="2019" name="Nat. Med.">
        <title>A library of human gut bacterial isolates paired with longitudinal multiomics data enables mechanistic microbiome research.</title>
        <authorList>
            <person name="Poyet M."/>
            <person name="Groussin M."/>
            <person name="Gibbons S.M."/>
            <person name="Avila-Pacheco J."/>
            <person name="Jiang X."/>
            <person name="Kearney S.M."/>
            <person name="Perrotta A.R."/>
            <person name="Berdy B."/>
            <person name="Zhao S."/>
            <person name="Lieberman T.D."/>
            <person name="Swanson P.K."/>
            <person name="Smith M."/>
            <person name="Roesemann S."/>
            <person name="Alexander J.E."/>
            <person name="Rich S.A."/>
            <person name="Livny J."/>
            <person name="Vlamakis H."/>
            <person name="Clish C."/>
            <person name="Bullock K."/>
            <person name="Deik A."/>
            <person name="Scott J."/>
            <person name="Pierce K.A."/>
            <person name="Xavier R.J."/>
            <person name="Alm E.J."/>
        </authorList>
    </citation>
    <scope>NUCLEOTIDE SEQUENCE</scope>
    <source>
        <strain evidence="1">BIOML-A4</strain>
    </source>
</reference>
<accession>A0A6G1ZCP3</accession>
<proteinExistence type="predicted"/>
<dbReference type="EMBL" id="WKLP01000012">
    <property type="protein sequence ID" value="MRY11689.1"/>
    <property type="molecule type" value="Genomic_DNA"/>
</dbReference>
<evidence type="ECO:0008006" key="2">
    <source>
        <dbReference type="Google" id="ProtNLM"/>
    </source>
</evidence>
<comment type="caution">
    <text evidence="1">The sequence shown here is derived from an EMBL/GenBank/DDBJ whole genome shotgun (WGS) entry which is preliminary data.</text>
</comment>
<dbReference type="RefSeq" id="WP_010802527.1">
    <property type="nucleotide sequence ID" value="NZ_CAJSYT010000001.1"/>
</dbReference>
<organism evidence="1">
    <name type="scientific">Parabacteroides goldsteinii</name>
    <dbReference type="NCBI Taxonomy" id="328812"/>
    <lineage>
        <taxon>Bacteria</taxon>
        <taxon>Pseudomonadati</taxon>
        <taxon>Bacteroidota</taxon>
        <taxon>Bacteroidia</taxon>
        <taxon>Bacteroidales</taxon>
        <taxon>Tannerellaceae</taxon>
        <taxon>Parabacteroides</taxon>
    </lineage>
</organism>
<gene>
    <name evidence="1" type="ORF">GKE01_09440</name>
</gene>
<protein>
    <recommendedName>
        <fullName evidence="2">Helicase ATP-binding domain-containing protein</fullName>
    </recommendedName>
</protein>
<sequence length="616" mass="72442">MKIIRAIIKKGEKLFSALKRIQYNNIPSNVVLDKTLTGIGATYGELHSHRHSIIIEPNVPVIQQKTDEHKNLQPLAVYAKCTEARIKKYLSSNVQYKKLLCTPESYKKIKKAAEHVGVNLYTDFFCLMDECEKFIQDVDYRKRISQPVNDFFQFNNKAMVSATPLKMRHPELERQNFKIIKITPNFDYKVDLNLIVTNNYDKIIHEQFEQYQTSECVCIFLNSTNGINRIINTLGIENESKVFCSQQSVNKLKECNFSNMSENMIYPFAKYNFFTCRFYSAIDIMLSIKADILLLTNLKEAYYTMIDPFTEAIQIQGRFRNEFEDGHRYKSFTHITTINSEIQAMDEDTAKQVLVQHEKTYNSLKHQEEQATNKFVKQSINKDKNAVKYAELLDEDGNVNYMSVDNFYNEERVKGYYQSAESLKQAYEETRYFNVNYALRIEAFKKDDLLLLKQPQSEINKRRLIIQLLDNLNKEKQENPNFDCTPAIEMIKAQKDSELMIRAYHKLGKQRLDEIGYTKSKIESAIKHYDEQYQFSQPVVNDIWIEFDPILNIPTSKEEIRDKVQLIYNRLDIGTTVNLNTIEKYYHATSTNSTKPYKYTLKYFRLELVQNWMLPI</sequence>